<sequence>MAELAKPEKFRVALMCFGVRGHAQPLVLIGRQLQVMGHTVMALVPHNLVDFCSRWGVEARAVYVDIEVVMHKCTDFETWQVESAKWKENHRDLFWGDPLDALLEFKPDLVVWNSLALKPDPGLTAYDRLFPVPTVLVHTNFYEPDSGVDLHFDMRPHRPTFIATNPLLRGRQAMIIEQAGCTDYNGVYKCIFPGMYRHESMSGLACWCANGYWFIGNPAKHGGQATYAAQGSDESPPERGWRSSDAGDGAGKSMPVAKYLGAKGEPVTLPPHVHWTGAWLPSDDCRPSELVEADLPSPVAEELLAFIRAGSTPMAIGFGSMIELAAGGDASPRQMLLLVLRALRLMDRRAVVLGGWARLQDVVIALPSWLQDVIIAGPSEAGGAGAEDLAELAAFARANCFFVAEAPHQWLLPRCSCHVHHGGAGTLQASLQAGKPSVIIPQELDQRRWAHAVNCLGVGVGFTDLQPEVTPEKLAKAILRAEGLTPAAKEVSERLRAEGGNAAAKAAEVLHGFMQQEARDWALAPQAVQAERNCSVCRSAEQNCQIM</sequence>
<dbReference type="GO" id="GO:0016757">
    <property type="term" value="F:glycosyltransferase activity"/>
    <property type="evidence" value="ECO:0007669"/>
    <property type="project" value="UniProtKB-ARBA"/>
</dbReference>
<evidence type="ECO:0000259" key="2">
    <source>
        <dbReference type="Pfam" id="PF06722"/>
    </source>
</evidence>
<dbReference type="InterPro" id="IPR050426">
    <property type="entry name" value="Glycosyltransferase_28"/>
</dbReference>
<protein>
    <recommendedName>
        <fullName evidence="2">Erythromycin biosynthesis protein CIII-like C-terminal domain-containing protein</fullName>
    </recommendedName>
</protein>
<evidence type="ECO:0000256" key="1">
    <source>
        <dbReference type="SAM" id="MobiDB-lite"/>
    </source>
</evidence>
<dbReference type="PANTHER" id="PTHR48050">
    <property type="entry name" value="STEROL 3-BETA-GLUCOSYLTRANSFERASE"/>
    <property type="match status" value="1"/>
</dbReference>
<evidence type="ECO:0000313" key="3">
    <source>
        <dbReference type="EMBL" id="CAD9117244.1"/>
    </source>
</evidence>
<dbReference type="InterPro" id="IPR010610">
    <property type="entry name" value="EryCIII-like_C"/>
</dbReference>
<dbReference type="PANTHER" id="PTHR48050:SF13">
    <property type="entry name" value="STEROL 3-BETA-GLUCOSYLTRANSFERASE UGT80A2"/>
    <property type="match status" value="1"/>
</dbReference>
<dbReference type="AlphaFoldDB" id="A0A7S1M1F1"/>
<feature type="domain" description="Erythromycin biosynthesis protein CIII-like C-terminal" evidence="2">
    <location>
        <begin position="400"/>
        <end position="509"/>
    </location>
</feature>
<dbReference type="Gene3D" id="3.40.50.2000">
    <property type="entry name" value="Glycogen Phosphorylase B"/>
    <property type="match status" value="2"/>
</dbReference>
<reference evidence="3" key="1">
    <citation type="submission" date="2021-01" db="EMBL/GenBank/DDBJ databases">
        <authorList>
            <person name="Corre E."/>
            <person name="Pelletier E."/>
            <person name="Niang G."/>
            <person name="Scheremetjew M."/>
            <person name="Finn R."/>
            <person name="Kale V."/>
            <person name="Holt S."/>
            <person name="Cochrane G."/>
            <person name="Meng A."/>
            <person name="Brown T."/>
            <person name="Cohen L."/>
        </authorList>
    </citation>
    <scope>NUCLEOTIDE SEQUENCE</scope>
    <source>
        <strain evidence="3">OF101</strain>
    </source>
</reference>
<accession>A0A7S1M1F1</accession>
<gene>
    <name evidence="3" type="ORF">ACAT0790_LOCUS15459</name>
</gene>
<dbReference type="SUPFAM" id="SSF53756">
    <property type="entry name" value="UDP-Glycosyltransferase/glycogen phosphorylase"/>
    <property type="match status" value="2"/>
</dbReference>
<feature type="region of interest" description="Disordered" evidence="1">
    <location>
        <begin position="224"/>
        <end position="250"/>
    </location>
</feature>
<organism evidence="3">
    <name type="scientific">Alexandrium catenella</name>
    <name type="common">Red tide dinoflagellate</name>
    <name type="synonym">Gonyaulax catenella</name>
    <dbReference type="NCBI Taxonomy" id="2925"/>
    <lineage>
        <taxon>Eukaryota</taxon>
        <taxon>Sar</taxon>
        <taxon>Alveolata</taxon>
        <taxon>Dinophyceae</taxon>
        <taxon>Gonyaulacales</taxon>
        <taxon>Pyrocystaceae</taxon>
        <taxon>Alexandrium</taxon>
    </lineage>
</organism>
<proteinExistence type="predicted"/>
<dbReference type="EMBL" id="HBGE01025685">
    <property type="protein sequence ID" value="CAD9117244.1"/>
    <property type="molecule type" value="Transcribed_RNA"/>
</dbReference>
<name>A0A7S1M1F1_ALECA</name>
<dbReference type="Pfam" id="PF06722">
    <property type="entry name" value="EryCIII-like_C"/>
    <property type="match status" value="1"/>
</dbReference>